<protein>
    <submittedName>
        <fullName evidence="2">Uncharacterized protein</fullName>
    </submittedName>
</protein>
<proteinExistence type="predicted"/>
<comment type="caution">
    <text evidence="2">The sequence shown here is derived from an EMBL/GenBank/DDBJ whole genome shotgun (WGS) entry which is preliminary data.</text>
</comment>
<feature type="compositionally biased region" description="Basic residues" evidence="1">
    <location>
        <begin position="1"/>
        <end position="10"/>
    </location>
</feature>
<dbReference type="AlphaFoldDB" id="A0A9P6YBZ3"/>
<accession>A0A9P6YBZ3</accession>
<evidence type="ECO:0000313" key="3">
    <source>
        <dbReference type="Proteomes" id="UP000717996"/>
    </source>
</evidence>
<organism evidence="2 3">
    <name type="scientific">Rhizopus oryzae</name>
    <name type="common">Mucormycosis agent</name>
    <name type="synonym">Rhizopus arrhizus var. delemar</name>
    <dbReference type="NCBI Taxonomy" id="64495"/>
    <lineage>
        <taxon>Eukaryota</taxon>
        <taxon>Fungi</taxon>
        <taxon>Fungi incertae sedis</taxon>
        <taxon>Mucoromycota</taxon>
        <taxon>Mucoromycotina</taxon>
        <taxon>Mucoromycetes</taxon>
        <taxon>Mucorales</taxon>
        <taxon>Mucorineae</taxon>
        <taxon>Rhizopodaceae</taxon>
        <taxon>Rhizopus</taxon>
    </lineage>
</organism>
<reference evidence="2" key="1">
    <citation type="journal article" date="2020" name="Microb. Genom.">
        <title>Genetic diversity of clinical and environmental Mucorales isolates obtained from an investigation of mucormycosis cases among solid organ transplant recipients.</title>
        <authorList>
            <person name="Nguyen M.H."/>
            <person name="Kaul D."/>
            <person name="Muto C."/>
            <person name="Cheng S.J."/>
            <person name="Richter R.A."/>
            <person name="Bruno V.M."/>
            <person name="Liu G."/>
            <person name="Beyhan S."/>
            <person name="Sundermann A.J."/>
            <person name="Mounaud S."/>
            <person name="Pasculle A.W."/>
            <person name="Nierman W.C."/>
            <person name="Driscoll E."/>
            <person name="Cumbie R."/>
            <person name="Clancy C.J."/>
            <person name="Dupont C.L."/>
        </authorList>
    </citation>
    <scope>NUCLEOTIDE SEQUENCE</scope>
    <source>
        <strain evidence="2">GL16</strain>
    </source>
</reference>
<dbReference type="OrthoDB" id="2267579at2759"/>
<evidence type="ECO:0000313" key="2">
    <source>
        <dbReference type="EMBL" id="KAG1544466.1"/>
    </source>
</evidence>
<feature type="region of interest" description="Disordered" evidence="1">
    <location>
        <begin position="1"/>
        <end position="34"/>
    </location>
</feature>
<gene>
    <name evidence="2" type="ORF">G6F51_006044</name>
</gene>
<dbReference type="EMBL" id="JAANIT010000790">
    <property type="protein sequence ID" value="KAG1544466.1"/>
    <property type="molecule type" value="Genomic_DNA"/>
</dbReference>
<feature type="compositionally biased region" description="Polar residues" evidence="1">
    <location>
        <begin position="11"/>
        <end position="22"/>
    </location>
</feature>
<dbReference type="Proteomes" id="UP000717996">
    <property type="component" value="Unassembled WGS sequence"/>
</dbReference>
<evidence type="ECO:0000256" key="1">
    <source>
        <dbReference type="SAM" id="MobiDB-lite"/>
    </source>
</evidence>
<name>A0A9P6YBZ3_RHIOR</name>
<sequence length="186" mass="21786">MTLLKNKYKKTLSQADDSSNKPSKMRESETKASQQRYLTTWNTLLRIRSRQNSSNLQRKLINTREENGSNQEWSTRSTFLNSRNFKWAPLRRLRPLPREQIDSGQQVELQRTYIKNSTTSLKTVVYSFGTGKELDKDGKDLATKALRLPESLKYLEDEDEDGKDYFFSPDIAEKIQQTRIEEIVIK</sequence>